<dbReference type="RefSeq" id="WP_166918961.1">
    <property type="nucleotide sequence ID" value="NZ_JAASRN010000002.1"/>
</dbReference>
<dbReference type="InterPro" id="IPR036291">
    <property type="entry name" value="NAD(P)-bd_dom_sf"/>
</dbReference>
<evidence type="ECO:0000313" key="2">
    <source>
        <dbReference type="EMBL" id="NIK73684.1"/>
    </source>
</evidence>
<gene>
    <name evidence="2" type="ORF">FHS56_001197</name>
</gene>
<accession>A0A846MQ37</accession>
<dbReference type="AlphaFoldDB" id="A0A846MQ37"/>
<sequence length="269" mass="29886">MSPPKSVAIVGCGWLGEALAVHCLKQGVEQVKGSSRHSERASQLQQQGIDTQVIDLPASRSHDLQQFLAADVCVFSLSPSTPGYIEALTQTCMHLPTGARLILLSATSVYPDCNNEVDEDTFIDAHNTNNPTQWQAERLVQRLVSSALIVRLGGLMGYNRFLLKYFLNKESITGADTPVNHIHRDDAVHILFRLMASDVEKGTFNAVAPMHPLKKEVLEAQARRLGITLPPQVAPYKQAFKKVIPKRLLQTLDYQFIYPNPTDFPFDLP</sequence>
<dbReference type="PANTHER" id="PTHR48079:SF6">
    <property type="entry name" value="NAD(P)-BINDING DOMAIN-CONTAINING PROTEIN-RELATED"/>
    <property type="match status" value="1"/>
</dbReference>
<comment type="caution">
    <text evidence="2">The sequence shown here is derived from an EMBL/GenBank/DDBJ whole genome shotgun (WGS) entry which is preliminary data.</text>
</comment>
<name>A0A846MQ37_9BACT</name>
<dbReference type="SUPFAM" id="SSF51735">
    <property type="entry name" value="NAD(P)-binding Rossmann-fold domains"/>
    <property type="match status" value="1"/>
</dbReference>
<evidence type="ECO:0000313" key="3">
    <source>
        <dbReference type="Proteomes" id="UP000537126"/>
    </source>
</evidence>
<protein>
    <submittedName>
        <fullName evidence="2">Nucleoside-diphosphate-sugar epimerase</fullName>
    </submittedName>
</protein>
<dbReference type="InterPro" id="IPR051783">
    <property type="entry name" value="NAD(P)-dependent_oxidoreduct"/>
</dbReference>
<dbReference type="Pfam" id="PF03807">
    <property type="entry name" value="F420_oxidored"/>
    <property type="match status" value="1"/>
</dbReference>
<keyword evidence="3" id="KW-1185">Reference proteome</keyword>
<organism evidence="2 3">
    <name type="scientific">Thermonema lapsum</name>
    <dbReference type="NCBI Taxonomy" id="28195"/>
    <lineage>
        <taxon>Bacteria</taxon>
        <taxon>Pseudomonadati</taxon>
        <taxon>Bacteroidota</taxon>
        <taxon>Cytophagia</taxon>
        <taxon>Cytophagales</taxon>
        <taxon>Thermonemataceae</taxon>
        <taxon>Thermonema</taxon>
    </lineage>
</organism>
<proteinExistence type="predicted"/>
<reference evidence="2 3" key="1">
    <citation type="submission" date="2020-03" db="EMBL/GenBank/DDBJ databases">
        <title>Genomic Encyclopedia of Type Strains, Phase IV (KMG-IV): sequencing the most valuable type-strain genomes for metagenomic binning, comparative biology and taxonomic classification.</title>
        <authorList>
            <person name="Goeker M."/>
        </authorList>
    </citation>
    <scope>NUCLEOTIDE SEQUENCE [LARGE SCALE GENOMIC DNA]</scope>
    <source>
        <strain evidence="2 3">DSM 5718</strain>
    </source>
</reference>
<feature type="domain" description="Pyrroline-5-carboxylate reductase catalytic N-terminal" evidence="1">
    <location>
        <begin position="7"/>
        <end position="56"/>
    </location>
</feature>
<dbReference type="GO" id="GO:0005737">
    <property type="term" value="C:cytoplasm"/>
    <property type="evidence" value="ECO:0007669"/>
    <property type="project" value="TreeGrafter"/>
</dbReference>
<dbReference type="GO" id="GO:0004029">
    <property type="term" value="F:aldehyde dehydrogenase (NAD+) activity"/>
    <property type="evidence" value="ECO:0007669"/>
    <property type="project" value="TreeGrafter"/>
</dbReference>
<evidence type="ECO:0000259" key="1">
    <source>
        <dbReference type="Pfam" id="PF03807"/>
    </source>
</evidence>
<dbReference type="EMBL" id="JAASRN010000002">
    <property type="protein sequence ID" value="NIK73684.1"/>
    <property type="molecule type" value="Genomic_DNA"/>
</dbReference>
<dbReference type="Proteomes" id="UP000537126">
    <property type="component" value="Unassembled WGS sequence"/>
</dbReference>
<dbReference type="Gene3D" id="3.40.50.720">
    <property type="entry name" value="NAD(P)-binding Rossmann-like Domain"/>
    <property type="match status" value="1"/>
</dbReference>
<dbReference type="PANTHER" id="PTHR48079">
    <property type="entry name" value="PROTEIN YEEZ"/>
    <property type="match status" value="1"/>
</dbReference>
<dbReference type="InterPro" id="IPR028939">
    <property type="entry name" value="P5C_Rdtase_cat_N"/>
</dbReference>